<dbReference type="PROSITE" id="PS51831">
    <property type="entry name" value="HD"/>
    <property type="match status" value="1"/>
</dbReference>
<dbReference type="GO" id="GO:0008832">
    <property type="term" value="F:dGTPase activity"/>
    <property type="evidence" value="ECO:0007669"/>
    <property type="project" value="TreeGrafter"/>
</dbReference>
<proteinExistence type="predicted"/>
<comment type="caution">
    <text evidence="3">The sequence shown here is derived from an EMBL/GenBank/DDBJ whole genome shotgun (WGS) entry which is preliminary data.</text>
</comment>
<dbReference type="Pfam" id="PF01966">
    <property type="entry name" value="HD"/>
    <property type="match status" value="1"/>
</dbReference>
<dbReference type="InterPro" id="IPR003607">
    <property type="entry name" value="HD/PDEase_dom"/>
</dbReference>
<keyword evidence="4" id="KW-1185">Reference proteome</keyword>
<reference evidence="3 4" key="1">
    <citation type="journal article" date="2024" name="Science">
        <title>Giant polyketide synthase enzymes in the biosynthesis of giant marine polyether toxins.</title>
        <authorList>
            <person name="Fallon T.R."/>
            <person name="Shende V.V."/>
            <person name="Wierzbicki I.H."/>
            <person name="Pendleton A.L."/>
            <person name="Watervoot N.F."/>
            <person name="Auber R.P."/>
            <person name="Gonzalez D.J."/>
            <person name="Wisecaver J.H."/>
            <person name="Moore B.S."/>
        </authorList>
    </citation>
    <scope>NUCLEOTIDE SEQUENCE [LARGE SCALE GENOMIC DNA]</scope>
    <source>
        <strain evidence="3 4">12B1</strain>
    </source>
</reference>
<dbReference type="CDD" id="cd00077">
    <property type="entry name" value="HDc"/>
    <property type="match status" value="1"/>
</dbReference>
<dbReference type="Gene3D" id="1.10.3210.10">
    <property type="entry name" value="Hypothetical protein af1432"/>
    <property type="match status" value="1"/>
</dbReference>
<feature type="compositionally biased region" description="Pro residues" evidence="1">
    <location>
        <begin position="1"/>
        <end position="17"/>
    </location>
</feature>
<protein>
    <recommendedName>
        <fullName evidence="2">HD domain-containing protein</fullName>
    </recommendedName>
</protein>
<feature type="domain" description="HD" evidence="2">
    <location>
        <begin position="136"/>
        <end position="295"/>
    </location>
</feature>
<evidence type="ECO:0000313" key="3">
    <source>
        <dbReference type="EMBL" id="KAL1499611.1"/>
    </source>
</evidence>
<feature type="compositionally biased region" description="Basic and acidic residues" evidence="1">
    <location>
        <begin position="26"/>
        <end position="35"/>
    </location>
</feature>
<feature type="region of interest" description="Disordered" evidence="1">
    <location>
        <begin position="1"/>
        <end position="54"/>
    </location>
</feature>
<evidence type="ECO:0000259" key="2">
    <source>
        <dbReference type="PROSITE" id="PS51831"/>
    </source>
</evidence>
<dbReference type="PANTHER" id="PTHR11373:SF4">
    <property type="entry name" value="DEOXYNUCLEOSIDE TRIPHOSPHATE TRIPHOSPHOHYDROLASE SAMHD1"/>
    <property type="match status" value="1"/>
</dbReference>
<accession>A0AB34IJZ3</accession>
<evidence type="ECO:0000256" key="1">
    <source>
        <dbReference type="SAM" id="MobiDB-lite"/>
    </source>
</evidence>
<dbReference type="AlphaFoldDB" id="A0AB34IJZ3"/>
<dbReference type="GO" id="GO:0006203">
    <property type="term" value="P:dGTP catabolic process"/>
    <property type="evidence" value="ECO:0007669"/>
    <property type="project" value="TreeGrafter"/>
</dbReference>
<feature type="region of interest" description="Disordered" evidence="1">
    <location>
        <begin position="632"/>
        <end position="685"/>
    </location>
</feature>
<dbReference type="SMART" id="SM00471">
    <property type="entry name" value="HDc"/>
    <property type="match status" value="1"/>
</dbReference>
<dbReference type="InterPro" id="IPR050135">
    <property type="entry name" value="dGTPase-like"/>
</dbReference>
<dbReference type="EMBL" id="JBGBPQ010000025">
    <property type="protein sequence ID" value="KAL1499611.1"/>
    <property type="molecule type" value="Genomic_DNA"/>
</dbReference>
<feature type="region of interest" description="Disordered" evidence="1">
    <location>
        <begin position="66"/>
        <end position="88"/>
    </location>
</feature>
<sequence length="685" mass="77835">MHQPCLPPATRAPPCGPDDPFDESDSERPYRRQRTDSFGLSPEDSKEWPSENEWEGRVNMAEEITYSQNDNPPPSGALTDPRGLKQRKSVQDRVHGQIVLEGLCVAVMDTAEFQRLDSIKQLGGCQYVYPSASHSRKEHSIGVAHLAAMQVRHLREEQPELPITDDDARCIELAGLVHDLGHGPFSHMFERFLHQVGAKGGEALAHLKHWEHEPMSSKLLRLLIERNEIPVGEFFSGNDGITPEQHINFVCSLISGLKDDDPLPKDTGRTEEQRFLYDIVSNSRNGIDVDKLDYLVRDSMAAFGSSKPPGFDIYRIIHSSRVVTPRTEPCQICFQQKVILDINEIYTLRSKLHRQVYQHRIANVAEAMITDILYEARESFSIRDSQGHAKLLHEAAQEEDAFVRLTDSVLDAIWMSTAKGLERSEELLKRLKSRRFYRQVGTPVTISTLPACAHCGEDTALRDKFCSNCGRSTATRKKCQKKDERTGEPRGAFVAAGVMLTSESAKEQILRECHAPRGTPVARDEWLATVRRSLYVHIVDIQHGKRTTVEDAHGHRWEVYDPLARVGFFNPKQPEKDVVWPTRERLPELYVPSMCFQRTLYCYCKDDEMDSTTLNCIREAIGRWQEVQRHREQLGSNVGTPVSQTPRQLSERPSRAGSERRQLAYNERMEKEPPPQTASLAAIDE</sequence>
<dbReference type="PANTHER" id="PTHR11373">
    <property type="entry name" value="DEOXYNUCLEOSIDE TRIPHOSPHATE TRIPHOSPHOHYDROLASE"/>
    <property type="match status" value="1"/>
</dbReference>
<feature type="compositionally biased region" description="Polar residues" evidence="1">
    <location>
        <begin position="634"/>
        <end position="648"/>
    </location>
</feature>
<dbReference type="Proteomes" id="UP001515480">
    <property type="component" value="Unassembled WGS sequence"/>
</dbReference>
<feature type="compositionally biased region" description="Basic and acidic residues" evidence="1">
    <location>
        <begin position="649"/>
        <end position="673"/>
    </location>
</feature>
<dbReference type="InterPro" id="IPR006674">
    <property type="entry name" value="HD_domain"/>
</dbReference>
<gene>
    <name evidence="3" type="ORF">AB1Y20_011810</name>
</gene>
<evidence type="ECO:0000313" key="4">
    <source>
        <dbReference type="Proteomes" id="UP001515480"/>
    </source>
</evidence>
<dbReference type="SUPFAM" id="SSF109604">
    <property type="entry name" value="HD-domain/PDEase-like"/>
    <property type="match status" value="1"/>
</dbReference>
<organism evidence="3 4">
    <name type="scientific">Prymnesium parvum</name>
    <name type="common">Toxic golden alga</name>
    <dbReference type="NCBI Taxonomy" id="97485"/>
    <lineage>
        <taxon>Eukaryota</taxon>
        <taxon>Haptista</taxon>
        <taxon>Haptophyta</taxon>
        <taxon>Prymnesiophyceae</taxon>
        <taxon>Prymnesiales</taxon>
        <taxon>Prymnesiaceae</taxon>
        <taxon>Prymnesium</taxon>
    </lineage>
</organism>
<name>A0AB34IJZ3_PRYPA</name>
<dbReference type="GO" id="GO:0005634">
    <property type="term" value="C:nucleus"/>
    <property type="evidence" value="ECO:0007669"/>
    <property type="project" value="TreeGrafter"/>
</dbReference>